<dbReference type="EMBL" id="CM031836">
    <property type="protein sequence ID" value="KAG6685130.1"/>
    <property type="molecule type" value="Genomic_DNA"/>
</dbReference>
<accession>A0A922IW13</accession>
<organism evidence="1 2">
    <name type="scientific">Carya illinoinensis</name>
    <name type="common">Pecan</name>
    <dbReference type="NCBI Taxonomy" id="32201"/>
    <lineage>
        <taxon>Eukaryota</taxon>
        <taxon>Viridiplantae</taxon>
        <taxon>Streptophyta</taxon>
        <taxon>Embryophyta</taxon>
        <taxon>Tracheophyta</taxon>
        <taxon>Spermatophyta</taxon>
        <taxon>Magnoliopsida</taxon>
        <taxon>eudicotyledons</taxon>
        <taxon>Gunneridae</taxon>
        <taxon>Pentapetalae</taxon>
        <taxon>rosids</taxon>
        <taxon>fabids</taxon>
        <taxon>Fagales</taxon>
        <taxon>Juglandaceae</taxon>
        <taxon>Carya</taxon>
    </lineage>
</organism>
<name>A0A922IW13_CARIL</name>
<sequence length="90" mass="9965">MEIGDSWRAGTGLFLSKQSSPHQTLRISIPLSTQTTPPEEENPCTSLRRRLSTELATTEVNHPGCWFAEISSISGMISLFLFTVSVRVLD</sequence>
<reference evidence="1" key="1">
    <citation type="submission" date="2021-01" db="EMBL/GenBank/DDBJ databases">
        <authorList>
            <person name="Lovell J.T."/>
            <person name="Bentley N."/>
            <person name="Bhattarai G."/>
            <person name="Jenkins J.W."/>
            <person name="Sreedasyam A."/>
            <person name="Alarcon Y."/>
            <person name="Bock C."/>
            <person name="Boston L."/>
            <person name="Carlson J."/>
            <person name="Cervantes K."/>
            <person name="Clermont K."/>
            <person name="Krom N."/>
            <person name="Kubenka K."/>
            <person name="Mamidi S."/>
            <person name="Mattison C."/>
            <person name="Monteros M."/>
            <person name="Pisani C."/>
            <person name="Plott C."/>
            <person name="Rajasekar S."/>
            <person name="Rhein H.S."/>
            <person name="Rohla C."/>
            <person name="Song M."/>
            <person name="Hilaire R.S."/>
            <person name="Shu S."/>
            <person name="Wells L."/>
            <person name="Wang X."/>
            <person name="Webber J."/>
            <person name="Heerema R.J."/>
            <person name="Klein P."/>
            <person name="Conner P."/>
            <person name="Grauke L."/>
            <person name="Grimwood J."/>
            <person name="Schmutz J."/>
            <person name="Randall J.J."/>
        </authorList>
    </citation>
    <scope>NUCLEOTIDE SEQUENCE</scope>
    <source>
        <tissue evidence="1">Leaf</tissue>
    </source>
</reference>
<evidence type="ECO:0000313" key="1">
    <source>
        <dbReference type="EMBL" id="KAG6685130.1"/>
    </source>
</evidence>
<protein>
    <submittedName>
        <fullName evidence="1">Uncharacterized protein</fullName>
    </submittedName>
</protein>
<gene>
    <name evidence="1" type="ORF">I3842_12G096800</name>
</gene>
<evidence type="ECO:0000313" key="2">
    <source>
        <dbReference type="Proteomes" id="UP000811246"/>
    </source>
</evidence>
<comment type="caution">
    <text evidence="1">The sequence shown here is derived from an EMBL/GenBank/DDBJ whole genome shotgun (WGS) entry which is preliminary data.</text>
</comment>
<dbReference type="Proteomes" id="UP000811246">
    <property type="component" value="Chromosome 12"/>
</dbReference>
<proteinExistence type="predicted"/>
<dbReference type="AlphaFoldDB" id="A0A922IW13"/>